<gene>
    <name evidence="2" type="ORF">SAMN05660472_01808</name>
</gene>
<dbReference type="EMBL" id="FNFP01000003">
    <property type="protein sequence ID" value="SDK70064.1"/>
    <property type="molecule type" value="Genomic_DNA"/>
</dbReference>
<name>A0A1G9E1S1_9FIRM</name>
<dbReference type="Proteomes" id="UP000198718">
    <property type="component" value="Unassembled WGS sequence"/>
</dbReference>
<reference evidence="2 3" key="1">
    <citation type="submission" date="2016-10" db="EMBL/GenBank/DDBJ databases">
        <authorList>
            <person name="de Groot N.N."/>
        </authorList>
    </citation>
    <scope>NUCLEOTIDE SEQUENCE [LARGE SCALE GENOMIC DNA]</scope>
    <source>
        <strain evidence="2 3">DSM 18346</strain>
    </source>
</reference>
<evidence type="ECO:0000313" key="3">
    <source>
        <dbReference type="Proteomes" id="UP000198718"/>
    </source>
</evidence>
<evidence type="ECO:0000313" key="2">
    <source>
        <dbReference type="EMBL" id="SDK70064.1"/>
    </source>
</evidence>
<protein>
    <submittedName>
        <fullName evidence="2">Uncharacterized conserved protein, DUF362 family</fullName>
    </submittedName>
</protein>
<dbReference type="AlphaFoldDB" id="A0A1G9E1S1"/>
<evidence type="ECO:0000259" key="1">
    <source>
        <dbReference type="Pfam" id="PF04015"/>
    </source>
</evidence>
<organism evidence="2 3">
    <name type="scientific">Natronincola ferrireducens</name>
    <dbReference type="NCBI Taxonomy" id="393762"/>
    <lineage>
        <taxon>Bacteria</taxon>
        <taxon>Bacillati</taxon>
        <taxon>Bacillota</taxon>
        <taxon>Clostridia</taxon>
        <taxon>Peptostreptococcales</taxon>
        <taxon>Natronincolaceae</taxon>
        <taxon>Natronincola</taxon>
    </lineage>
</organism>
<accession>A0A1G9E1S1</accession>
<feature type="domain" description="DUF362" evidence="1">
    <location>
        <begin position="42"/>
        <end position="244"/>
    </location>
</feature>
<dbReference type="InterPro" id="IPR007160">
    <property type="entry name" value="DUF362"/>
</dbReference>
<dbReference type="Pfam" id="PF04015">
    <property type="entry name" value="DUF362"/>
    <property type="match status" value="1"/>
</dbReference>
<dbReference type="RefSeq" id="WP_090553576.1">
    <property type="nucleotide sequence ID" value="NZ_FNFP01000003.1"/>
</dbReference>
<dbReference type="OrthoDB" id="1729741at2"/>
<keyword evidence="3" id="KW-1185">Reference proteome</keyword>
<dbReference type="STRING" id="393762.SAMN05660472_01808"/>
<sequence>MRKRRVEEPIVSITHNKIEELSIVEALQLLPIDDILKEGDRVVITPNWVKANPPYTATVVGPQSLKKLIQYVKTKNPGSIIVATGSGGDDTLRVFNTVGYHEVIETEKVEFIDLNYGPYTELALDHRIIKTTKINNLLENIDVLISFTQLKQHEEATISASIKNIALGWPPAEIHGFPKKKLGIHEDLHGFIVAMAKKIPIDLALVSLDKTMIGTGPSDGKAVNTEGLIIAATDAVAADAIGARLLGFLPQAVQYIYQLYKEGIGEADPTNMTIRGLTLEESEKLFSKAAYGQEIVLDQNNIIKNIHGGQ</sequence>
<proteinExistence type="predicted"/>